<keyword evidence="3" id="KW-1185">Reference proteome</keyword>
<dbReference type="AlphaFoldDB" id="A0A1I5DCT6"/>
<organism evidence="2 3">
    <name type="scientific">Anaerocolumna aminovalerica</name>
    <dbReference type="NCBI Taxonomy" id="1527"/>
    <lineage>
        <taxon>Bacteria</taxon>
        <taxon>Bacillati</taxon>
        <taxon>Bacillota</taxon>
        <taxon>Clostridia</taxon>
        <taxon>Lachnospirales</taxon>
        <taxon>Lachnospiraceae</taxon>
        <taxon>Anaerocolumna</taxon>
    </lineage>
</organism>
<reference evidence="2 3" key="1">
    <citation type="submission" date="2016-10" db="EMBL/GenBank/DDBJ databases">
        <authorList>
            <person name="de Groot N.N."/>
        </authorList>
    </citation>
    <scope>NUCLEOTIDE SEQUENCE [LARGE SCALE GENOMIC DNA]</scope>
    <source>
        <strain evidence="2 3">DSM 1283</strain>
    </source>
</reference>
<dbReference type="EMBL" id="FOWD01000005">
    <property type="protein sequence ID" value="SFN97010.1"/>
    <property type="molecule type" value="Genomic_DNA"/>
</dbReference>
<protein>
    <submittedName>
        <fullName evidence="2">Uncharacterized protein</fullName>
    </submittedName>
</protein>
<dbReference type="STRING" id="1527.SAMN04489757_105139"/>
<keyword evidence="1" id="KW-0472">Membrane</keyword>
<keyword evidence="1" id="KW-1133">Transmembrane helix</keyword>
<proteinExistence type="predicted"/>
<gene>
    <name evidence="2" type="ORF">SAMN04489757_105139</name>
</gene>
<feature type="transmembrane region" description="Helical" evidence="1">
    <location>
        <begin position="20"/>
        <end position="37"/>
    </location>
</feature>
<keyword evidence="1" id="KW-0812">Transmembrane</keyword>
<dbReference type="Proteomes" id="UP000198806">
    <property type="component" value="Unassembled WGS sequence"/>
</dbReference>
<evidence type="ECO:0000313" key="3">
    <source>
        <dbReference type="Proteomes" id="UP000198806"/>
    </source>
</evidence>
<feature type="transmembrane region" description="Helical" evidence="1">
    <location>
        <begin position="43"/>
        <end position="63"/>
    </location>
</feature>
<accession>A0A1I5DCT6</accession>
<evidence type="ECO:0000256" key="1">
    <source>
        <dbReference type="SAM" id="Phobius"/>
    </source>
</evidence>
<sequence>MKNIKGKKLKFNLKEFISTYIRCLALIMVITVIPNLINKVEIAVTYLMAGIFIGALIITVIVLKFRRRWKEIG</sequence>
<evidence type="ECO:0000313" key="2">
    <source>
        <dbReference type="EMBL" id="SFN97010.1"/>
    </source>
</evidence>
<name>A0A1I5DCT6_9FIRM</name>